<gene>
    <name evidence="1" type="ORF">HMPREF1051_1496</name>
</gene>
<dbReference type="Proteomes" id="UP000004473">
    <property type="component" value="Unassembled WGS sequence"/>
</dbReference>
<organism evidence="1 2">
    <name type="scientific">Neisseria sicca VK64</name>
    <dbReference type="NCBI Taxonomy" id="1095748"/>
    <lineage>
        <taxon>Bacteria</taxon>
        <taxon>Pseudomonadati</taxon>
        <taxon>Pseudomonadota</taxon>
        <taxon>Betaproteobacteria</taxon>
        <taxon>Neisseriales</taxon>
        <taxon>Neisseriaceae</taxon>
        <taxon>Neisseria</taxon>
    </lineage>
</organism>
<name>I2NPB5_NEISI</name>
<evidence type="ECO:0000313" key="2">
    <source>
        <dbReference type="Proteomes" id="UP000004473"/>
    </source>
</evidence>
<dbReference type="EMBL" id="AJMT01000128">
    <property type="protein sequence ID" value="EIG27676.1"/>
    <property type="molecule type" value="Genomic_DNA"/>
</dbReference>
<comment type="caution">
    <text evidence="1">The sequence shown here is derived from an EMBL/GenBank/DDBJ whole genome shotgun (WGS) entry which is preliminary data.</text>
</comment>
<dbReference type="PATRIC" id="fig|1095748.3.peg.1672"/>
<dbReference type="AlphaFoldDB" id="I2NPB5"/>
<sequence length="38" mass="4335">MVHAPPTSIPYKGRLKTTFSQGQKQLEQLKQAVFFTID</sequence>
<evidence type="ECO:0000313" key="1">
    <source>
        <dbReference type="EMBL" id="EIG27676.1"/>
    </source>
</evidence>
<proteinExistence type="predicted"/>
<reference evidence="1 2" key="1">
    <citation type="submission" date="2012-04" db="EMBL/GenBank/DDBJ databases">
        <authorList>
            <person name="Harkins D.M."/>
            <person name="Madupu R."/>
            <person name="Durkin A.S."/>
            <person name="Torralba M."/>
            <person name="Methe B."/>
            <person name="Sutton G.G."/>
            <person name="Nelson K.E."/>
        </authorList>
    </citation>
    <scope>NUCLEOTIDE SEQUENCE [LARGE SCALE GENOMIC DNA]</scope>
    <source>
        <strain evidence="1 2">VK64</strain>
    </source>
</reference>
<protein>
    <submittedName>
        <fullName evidence="1">Uncharacterized protein</fullName>
    </submittedName>
</protein>
<accession>I2NPB5</accession>